<feature type="domain" description="TraD/TraG TraM recognition site" evidence="3">
    <location>
        <begin position="657"/>
        <end position="725"/>
    </location>
</feature>
<dbReference type="InterPro" id="IPR027417">
    <property type="entry name" value="P-loop_NTPase"/>
</dbReference>
<dbReference type="AlphaFoldDB" id="A0A1F4V2T6"/>
<accession>A0A1F4V2T6</accession>
<dbReference type="Proteomes" id="UP000178771">
    <property type="component" value="Unassembled WGS sequence"/>
</dbReference>
<name>A0A1F4V2T6_UNCKA</name>
<keyword evidence="1" id="KW-1133">Transmembrane helix</keyword>
<evidence type="ECO:0000259" key="2">
    <source>
        <dbReference type="Pfam" id="PF01935"/>
    </source>
</evidence>
<evidence type="ECO:0000313" key="5">
    <source>
        <dbReference type="EMBL" id="OGC51469.1"/>
    </source>
</evidence>
<keyword evidence="1" id="KW-0812">Transmembrane</keyword>
<dbReference type="Gene3D" id="3.40.50.300">
    <property type="entry name" value="P-loop containing nucleotide triphosphate hydrolases"/>
    <property type="match status" value="2"/>
</dbReference>
<gene>
    <name evidence="5" type="ORF">A2982_02800</name>
</gene>
<dbReference type="PANTHER" id="PTHR30121">
    <property type="entry name" value="UNCHARACTERIZED PROTEIN YJGR-RELATED"/>
    <property type="match status" value="1"/>
</dbReference>
<feature type="domain" description="Helicase HerA central" evidence="2">
    <location>
        <begin position="399"/>
        <end position="441"/>
    </location>
</feature>
<evidence type="ECO:0000259" key="4">
    <source>
        <dbReference type="Pfam" id="PF26449"/>
    </source>
</evidence>
<feature type="domain" description="DUF8128" evidence="4">
    <location>
        <begin position="67"/>
        <end position="363"/>
    </location>
</feature>
<feature type="transmembrane region" description="Helical" evidence="1">
    <location>
        <begin position="17"/>
        <end position="43"/>
    </location>
</feature>
<dbReference type="InterPro" id="IPR051162">
    <property type="entry name" value="T4SS_component"/>
</dbReference>
<dbReference type="Pfam" id="PF01935">
    <property type="entry name" value="DUF87"/>
    <property type="match status" value="1"/>
</dbReference>
<keyword evidence="1" id="KW-0472">Membrane</keyword>
<dbReference type="InterPro" id="IPR032689">
    <property type="entry name" value="TraG-D_C"/>
</dbReference>
<evidence type="ECO:0000259" key="3">
    <source>
        <dbReference type="Pfam" id="PF12696"/>
    </source>
</evidence>
<dbReference type="Pfam" id="PF12696">
    <property type="entry name" value="TraG-D_C"/>
    <property type="match status" value="1"/>
</dbReference>
<proteinExistence type="predicted"/>
<dbReference type="Pfam" id="PF26449">
    <property type="entry name" value="DUF8128"/>
    <property type="match status" value="1"/>
</dbReference>
<dbReference type="InterPro" id="IPR058441">
    <property type="entry name" value="DUF8128"/>
</dbReference>
<reference evidence="5 6" key="1">
    <citation type="journal article" date="2016" name="Nat. Commun.">
        <title>Thousands of microbial genomes shed light on interconnected biogeochemical processes in an aquifer system.</title>
        <authorList>
            <person name="Anantharaman K."/>
            <person name="Brown C.T."/>
            <person name="Hug L.A."/>
            <person name="Sharon I."/>
            <person name="Castelle C.J."/>
            <person name="Probst A.J."/>
            <person name="Thomas B.C."/>
            <person name="Singh A."/>
            <person name="Wilkins M.J."/>
            <person name="Karaoz U."/>
            <person name="Brodie E.L."/>
            <person name="Williams K.H."/>
            <person name="Hubbard S.S."/>
            <person name="Banfield J.F."/>
        </authorList>
    </citation>
    <scope>NUCLEOTIDE SEQUENCE [LARGE SCALE GENOMIC DNA]</scope>
</reference>
<evidence type="ECO:0000313" key="6">
    <source>
        <dbReference type="Proteomes" id="UP000178771"/>
    </source>
</evidence>
<protein>
    <submittedName>
        <fullName evidence="5">Uncharacterized protein</fullName>
    </submittedName>
</protein>
<dbReference type="EMBL" id="MEVH01000022">
    <property type="protein sequence ID" value="OGC51469.1"/>
    <property type="molecule type" value="Genomic_DNA"/>
</dbReference>
<sequence>MEPEITGFEQLFGFLEILLIAIIAGGLLVALLFFGIKAYLWFLRFKNRSRSLKDKAFFKIQIPEGSEIEPAAAENMYSSMYGIKKSGFLNSLKEQDAISFEIVADHESIEFYAVCPKHLENLVEKQINGAYPEAELTKVDPWNIWDKGGSVEFASLVLKDKDYLPVNTYDDMKSDSMATMTAALSKLHEGEGVALQIIIRPADDVWQKDGKAYIKDYLDKHNQSDKEGKPSGPKMSRIDEDYLQKVQEKISKVGFETVIRLVSVSDDEVSAKANLSNLERAFGQYNNPSFNQFKKTKNRFDKYFVLSFIARMFPVVKKVDLPFGIPKFLDKHWFKGYSIFNTEELASMWHLPNENVKTPRINWLRSKGSAAPIELPADGLYLGKSIFRGEEMKIFMQDEDRRRHMYILGTTGTGKSELMKFMAIQDIKAGKGVAFIDPHGSAVNDIVQQIPKERIDDVIYFDPGSDRPMGLNILDVKTEKAKDMIINKFIDMLYELYDPNRQGIMGPQLERALRNCMLTAMSKPGGTLVEVMRLLTDENFHKSYLDVITDPLVKRYWTDEQANTTKSRKGEVMGYFVSKLDRFVTEKTMRYLLGQSTSSFEFQDIMDNKKILLADLSKGKLGAENSKFLGLLLVPRLLTAAFARIEKMERGEAIDDFYLYIDEFQNYTTPDIETILSEARKYMLNLIVANQFIGQLPEKIKDSIFGNVGSIVVFRIGTDDAEYLEKYFEPTFTQTDLINNRVGRSYTKLLINSQPSPPFAMTSDWELMQAASRDFQLGRQIRELSKQKYGRNKFIIDQEINSRSNL</sequence>
<comment type="caution">
    <text evidence="5">The sequence shown here is derived from an EMBL/GenBank/DDBJ whole genome shotgun (WGS) entry which is preliminary data.</text>
</comment>
<dbReference type="SUPFAM" id="SSF52540">
    <property type="entry name" value="P-loop containing nucleoside triphosphate hydrolases"/>
    <property type="match status" value="1"/>
</dbReference>
<dbReference type="PANTHER" id="PTHR30121:SF11">
    <property type="entry name" value="AAA+ ATPASE DOMAIN-CONTAINING PROTEIN"/>
    <property type="match status" value="1"/>
</dbReference>
<evidence type="ECO:0000256" key="1">
    <source>
        <dbReference type="SAM" id="Phobius"/>
    </source>
</evidence>
<organism evidence="5 6">
    <name type="scientific">candidate division WWE3 bacterium RIFCSPLOWO2_01_FULL_39_13</name>
    <dbReference type="NCBI Taxonomy" id="1802624"/>
    <lineage>
        <taxon>Bacteria</taxon>
        <taxon>Katanobacteria</taxon>
    </lineage>
</organism>
<dbReference type="STRING" id="1802624.A2982_02800"/>
<dbReference type="InterPro" id="IPR002789">
    <property type="entry name" value="HerA_central"/>
</dbReference>